<dbReference type="Proteomes" id="UP000002149">
    <property type="component" value="Chromosome 1"/>
</dbReference>
<protein>
    <recommendedName>
        <fullName evidence="9">DDE Tnp4 domain-containing protein</fullName>
    </recommendedName>
</protein>
<evidence type="ECO:0000256" key="7">
    <source>
        <dbReference type="ARBA" id="ARBA00023242"/>
    </source>
</evidence>
<evidence type="ECO:0000313" key="11">
    <source>
        <dbReference type="Proteomes" id="UP000002149"/>
    </source>
</evidence>
<keyword evidence="5" id="KW-0479">Metal-binding</keyword>
<keyword evidence="7" id="KW-0539">Nucleus</keyword>
<dbReference type="InterPro" id="IPR045249">
    <property type="entry name" value="HARBI1-like"/>
</dbReference>
<dbReference type="eggNOG" id="KOG4585">
    <property type="taxonomic scope" value="Eukaryota"/>
</dbReference>
<feature type="region of interest" description="Disordered" evidence="8">
    <location>
        <begin position="36"/>
        <end position="67"/>
    </location>
</feature>
<proteinExistence type="inferred from homology"/>
<reference evidence="10 11" key="1">
    <citation type="journal article" date="2005" name="Science">
        <title>The genome of the basidiomycetous yeast and human pathogen Cryptococcus neoformans.</title>
        <authorList>
            <person name="Loftus B.J."/>
            <person name="Fung E."/>
            <person name="Roncaglia P."/>
            <person name="Rowley D."/>
            <person name="Amedeo P."/>
            <person name="Bruno D."/>
            <person name="Vamathevan J."/>
            <person name="Miranda M."/>
            <person name="Anderson I.J."/>
            <person name="Fraser J.A."/>
            <person name="Allen J.E."/>
            <person name="Bosdet I.E."/>
            <person name="Brent M.R."/>
            <person name="Chiu R."/>
            <person name="Doering T.L."/>
            <person name="Donlin M.J."/>
            <person name="D'Souza C.A."/>
            <person name="Fox D.S."/>
            <person name="Grinberg V."/>
            <person name="Fu J."/>
            <person name="Fukushima M."/>
            <person name="Haas B.J."/>
            <person name="Huang J.C."/>
            <person name="Janbon G."/>
            <person name="Jones S.J."/>
            <person name="Koo H.L."/>
            <person name="Krzywinski M.I."/>
            <person name="Kwon-Chung J.K."/>
            <person name="Lengeler K.B."/>
            <person name="Maiti R."/>
            <person name="Marra M.A."/>
            <person name="Marra R.E."/>
            <person name="Mathewson C.A."/>
            <person name="Mitchell T.G."/>
            <person name="Pertea M."/>
            <person name="Riggs F.R."/>
            <person name="Salzberg S.L."/>
            <person name="Schein J.E."/>
            <person name="Shvartsbeyn A."/>
            <person name="Shin H."/>
            <person name="Shumway M."/>
            <person name="Specht C.A."/>
            <person name="Suh B.B."/>
            <person name="Tenney A."/>
            <person name="Utterback T.R."/>
            <person name="Wickes B.L."/>
            <person name="Wortman J.R."/>
            <person name="Wye N.H."/>
            <person name="Kronstad J.W."/>
            <person name="Lodge J.K."/>
            <person name="Heitman J."/>
            <person name="Davis R.W."/>
            <person name="Fraser C.M."/>
            <person name="Hyman R.W."/>
        </authorList>
    </citation>
    <scope>NUCLEOTIDE SEQUENCE [LARGE SCALE GENOMIC DNA]</scope>
    <source>
        <strain evidence="11">JEC21 / ATCC MYA-565</strain>
    </source>
</reference>
<keyword evidence="11" id="KW-1185">Reference proteome</keyword>
<dbReference type="PaxDb" id="214684-Q5KPF2"/>
<evidence type="ECO:0000256" key="4">
    <source>
        <dbReference type="ARBA" id="ARBA00022722"/>
    </source>
</evidence>
<evidence type="ECO:0000256" key="1">
    <source>
        <dbReference type="ARBA" id="ARBA00001968"/>
    </source>
</evidence>
<dbReference type="GeneID" id="3253421"/>
<dbReference type="EMBL" id="AE017341">
    <property type="protein sequence ID" value="AAW40901.1"/>
    <property type="molecule type" value="Genomic_DNA"/>
</dbReference>
<evidence type="ECO:0000256" key="6">
    <source>
        <dbReference type="ARBA" id="ARBA00022801"/>
    </source>
</evidence>
<evidence type="ECO:0000259" key="9">
    <source>
        <dbReference type="Pfam" id="PF13359"/>
    </source>
</evidence>
<dbReference type="VEuPathDB" id="FungiDB:CNA03010"/>
<dbReference type="GO" id="GO:0046872">
    <property type="term" value="F:metal ion binding"/>
    <property type="evidence" value="ECO:0007669"/>
    <property type="project" value="UniProtKB-KW"/>
</dbReference>
<dbReference type="RefSeq" id="XP_566720.1">
    <property type="nucleotide sequence ID" value="XM_566720.2"/>
</dbReference>
<keyword evidence="6" id="KW-0378">Hydrolase</keyword>
<evidence type="ECO:0000256" key="8">
    <source>
        <dbReference type="SAM" id="MobiDB-lite"/>
    </source>
</evidence>
<dbReference type="PANTHER" id="PTHR22930">
    <property type="match status" value="1"/>
</dbReference>
<dbReference type="GO" id="GO:0016787">
    <property type="term" value="F:hydrolase activity"/>
    <property type="evidence" value="ECO:0007669"/>
    <property type="project" value="UniProtKB-KW"/>
</dbReference>
<dbReference type="InParanoid" id="Q5KPF2"/>
<organism evidence="10 11">
    <name type="scientific">Cryptococcus deneoformans (strain JEC21 / ATCC MYA-565)</name>
    <name type="common">Cryptococcus neoformans var. neoformans serotype D</name>
    <dbReference type="NCBI Taxonomy" id="214684"/>
    <lineage>
        <taxon>Eukaryota</taxon>
        <taxon>Fungi</taxon>
        <taxon>Dikarya</taxon>
        <taxon>Basidiomycota</taxon>
        <taxon>Agaricomycotina</taxon>
        <taxon>Tremellomycetes</taxon>
        <taxon>Tremellales</taxon>
        <taxon>Cryptococcaceae</taxon>
        <taxon>Cryptococcus</taxon>
        <taxon>Cryptococcus neoformans species complex</taxon>
    </lineage>
</organism>
<comment type="cofactor">
    <cofactor evidence="1">
        <name>a divalent metal cation</name>
        <dbReference type="ChEBI" id="CHEBI:60240"/>
    </cofactor>
</comment>
<comment type="similarity">
    <text evidence="3">Belongs to the HARBI1 family.</text>
</comment>
<dbReference type="AlphaFoldDB" id="Q5KPF2"/>
<sequence length="231" mass="25970">MSTSSTPSRQRTIVNWMNTSLVAPLEGWERGCFGVGTRGRGGRRRPHAKFEGLGGNQSSPAPQAAAEGPLTPHNLRILCVNKWISQPTSSTPTDLRLLRSTKFSPYFDNCVGALDGTHIRTTVRGEEAKRSWRNRYSYISTNVLAACDFSLRFVYVRPGYEGSANDQNVLNNALEDNFVIPKDRFYLADAGYGAHPGLRLPFRGVRYHLKEWGRANTRPRSKEELYNLRHA</sequence>
<dbReference type="Pfam" id="PF13359">
    <property type="entry name" value="DDE_Tnp_4"/>
    <property type="match status" value="1"/>
</dbReference>
<dbReference type="GO" id="GO:0004518">
    <property type="term" value="F:nuclease activity"/>
    <property type="evidence" value="ECO:0007669"/>
    <property type="project" value="UniProtKB-KW"/>
</dbReference>
<dbReference type="PANTHER" id="PTHR22930:SF259">
    <property type="entry name" value="OS08G0106900 PROTEIN"/>
    <property type="match status" value="1"/>
</dbReference>
<evidence type="ECO:0000256" key="5">
    <source>
        <dbReference type="ARBA" id="ARBA00022723"/>
    </source>
</evidence>
<feature type="domain" description="DDE Tnp4" evidence="9">
    <location>
        <begin position="114"/>
        <end position="231"/>
    </location>
</feature>
<keyword evidence="4" id="KW-0540">Nuclease</keyword>
<accession>Q5KPF2</accession>
<gene>
    <name evidence="10" type="ordered locus">CNA03010</name>
</gene>
<evidence type="ECO:0000313" key="10">
    <source>
        <dbReference type="EMBL" id="AAW40901.1"/>
    </source>
</evidence>
<evidence type="ECO:0000256" key="2">
    <source>
        <dbReference type="ARBA" id="ARBA00004123"/>
    </source>
</evidence>
<name>Q5KPF2_CRYD1</name>
<dbReference type="KEGG" id="cne:CNA03010"/>
<dbReference type="OrthoDB" id="1681765at2759"/>
<dbReference type="HOGENOM" id="CLU_1199773_0_0_1"/>
<comment type="subcellular location">
    <subcellularLocation>
        <location evidence="2">Nucleus</location>
    </subcellularLocation>
</comment>
<evidence type="ECO:0000256" key="3">
    <source>
        <dbReference type="ARBA" id="ARBA00006958"/>
    </source>
</evidence>
<dbReference type="InterPro" id="IPR027806">
    <property type="entry name" value="HARBI1_dom"/>
</dbReference>
<dbReference type="GO" id="GO:0005634">
    <property type="term" value="C:nucleus"/>
    <property type="evidence" value="ECO:0007669"/>
    <property type="project" value="UniProtKB-SubCell"/>
</dbReference>